<keyword evidence="1" id="KW-0472">Membrane</keyword>
<feature type="transmembrane region" description="Helical" evidence="1">
    <location>
        <begin position="138"/>
        <end position="161"/>
    </location>
</feature>
<dbReference type="Proteomes" id="UP001213309">
    <property type="component" value="Unassembled WGS sequence"/>
</dbReference>
<accession>A0AAW6GRU1</accession>
<keyword evidence="2" id="KW-0436">Ligase</keyword>
<feature type="transmembrane region" description="Helical" evidence="1">
    <location>
        <begin position="173"/>
        <end position="201"/>
    </location>
</feature>
<name>A0AAW6GRU1_BACUN</name>
<organism evidence="2 3">
    <name type="scientific">Bacteroides uniformis</name>
    <dbReference type="NCBI Taxonomy" id="820"/>
    <lineage>
        <taxon>Bacteria</taxon>
        <taxon>Pseudomonadati</taxon>
        <taxon>Bacteroidota</taxon>
        <taxon>Bacteroidia</taxon>
        <taxon>Bacteroidales</taxon>
        <taxon>Bacteroidaceae</taxon>
        <taxon>Bacteroides</taxon>
    </lineage>
</organism>
<keyword evidence="1" id="KW-0812">Transmembrane</keyword>
<keyword evidence="1" id="KW-1133">Transmembrane helix</keyword>
<evidence type="ECO:0000313" key="3">
    <source>
        <dbReference type="Proteomes" id="UP001213309"/>
    </source>
</evidence>
<reference evidence="2" key="1">
    <citation type="submission" date="2022-10" db="EMBL/GenBank/DDBJ databases">
        <title>Human gut microbiome strain richness.</title>
        <authorList>
            <person name="Chen-Liaw A."/>
        </authorList>
    </citation>
    <scope>NUCLEOTIDE SEQUENCE</scope>
    <source>
        <strain evidence="2">1001713st2_A4_1001713B170214_170313</strain>
    </source>
</reference>
<sequence length="220" mass="25012">MFHPRLFEAKERIRYIIVFFLALITTLSTSGYIGIVILVFCYLLHSLKTIDKRMKYAIIITIIGTMLFMSMTKLGNEFMNTVVFHKIYANGQLDFSLNSGGARTISISSVLTTVYNHPITLIGVGYDELHNMGVEGCAGFLFLLLAVGIMSFSILFGFCFHQVFKYNKSIWDIMVRILLVLNMGLSQPHIMNVALFTMMLYPYFIANSLKKTNTSYVRSC</sequence>
<protein>
    <submittedName>
        <fullName evidence="2">O-antigen ligase family protein</fullName>
    </submittedName>
</protein>
<proteinExistence type="predicted"/>
<gene>
    <name evidence="2" type="ORF">POZ24_09155</name>
</gene>
<comment type="caution">
    <text evidence="2">The sequence shown here is derived from an EMBL/GenBank/DDBJ whole genome shotgun (WGS) entry which is preliminary data.</text>
</comment>
<feature type="transmembrane region" description="Helical" evidence="1">
    <location>
        <begin position="15"/>
        <end position="44"/>
    </location>
</feature>
<dbReference type="AlphaFoldDB" id="A0AAW6GRU1"/>
<dbReference type="EMBL" id="JAQNSG010000007">
    <property type="protein sequence ID" value="MDC1880196.1"/>
    <property type="molecule type" value="Genomic_DNA"/>
</dbReference>
<feature type="transmembrane region" description="Helical" evidence="1">
    <location>
        <begin position="56"/>
        <end position="74"/>
    </location>
</feature>
<evidence type="ECO:0000313" key="2">
    <source>
        <dbReference type="EMBL" id="MDC1880196.1"/>
    </source>
</evidence>
<dbReference type="GO" id="GO:0016874">
    <property type="term" value="F:ligase activity"/>
    <property type="evidence" value="ECO:0007669"/>
    <property type="project" value="UniProtKB-KW"/>
</dbReference>
<evidence type="ECO:0000256" key="1">
    <source>
        <dbReference type="SAM" id="Phobius"/>
    </source>
</evidence>